<keyword evidence="3 5" id="KW-1133">Transmembrane helix</keyword>
<evidence type="ECO:0000256" key="4">
    <source>
        <dbReference type="ARBA" id="ARBA00023136"/>
    </source>
</evidence>
<feature type="transmembrane region" description="Helical" evidence="5">
    <location>
        <begin position="51"/>
        <end position="75"/>
    </location>
</feature>
<organism evidence="6 7">
    <name type="scientific">Kordiimonas lipolytica</name>
    <dbReference type="NCBI Taxonomy" id="1662421"/>
    <lineage>
        <taxon>Bacteria</taxon>
        <taxon>Pseudomonadati</taxon>
        <taxon>Pseudomonadota</taxon>
        <taxon>Alphaproteobacteria</taxon>
        <taxon>Kordiimonadales</taxon>
        <taxon>Kordiimonadaceae</taxon>
        <taxon>Kordiimonas</taxon>
    </lineage>
</organism>
<evidence type="ECO:0000256" key="2">
    <source>
        <dbReference type="ARBA" id="ARBA00022692"/>
    </source>
</evidence>
<reference evidence="7" key="1">
    <citation type="journal article" date="2019" name="Int. J. Syst. Evol. Microbiol.">
        <title>The Global Catalogue of Microorganisms (GCM) 10K type strain sequencing project: providing services to taxonomists for standard genome sequencing and annotation.</title>
        <authorList>
            <consortium name="The Broad Institute Genomics Platform"/>
            <consortium name="The Broad Institute Genome Sequencing Center for Infectious Disease"/>
            <person name="Wu L."/>
            <person name="Ma J."/>
        </authorList>
    </citation>
    <scope>NUCLEOTIDE SEQUENCE [LARGE SCALE GENOMIC DNA]</scope>
    <source>
        <strain evidence="7">CGMCC 1.15304</strain>
    </source>
</reference>
<accession>A0ABV8U9V0</accession>
<dbReference type="RefSeq" id="WP_068145204.1">
    <property type="nucleotide sequence ID" value="NZ_JBHSCR010000003.1"/>
</dbReference>
<evidence type="ECO:0000256" key="1">
    <source>
        <dbReference type="ARBA" id="ARBA00004141"/>
    </source>
</evidence>
<dbReference type="PANTHER" id="PTHR30249:SF0">
    <property type="entry name" value="PLASTIDAL GLYCOLATE_GLYCERATE TRANSLOCATOR 1, CHLOROPLASTIC"/>
    <property type="match status" value="1"/>
</dbReference>
<keyword evidence="2 5" id="KW-0812">Transmembrane</keyword>
<evidence type="ECO:0000313" key="7">
    <source>
        <dbReference type="Proteomes" id="UP001595776"/>
    </source>
</evidence>
<dbReference type="Proteomes" id="UP001595776">
    <property type="component" value="Unassembled WGS sequence"/>
</dbReference>
<feature type="transmembrane region" description="Helical" evidence="5">
    <location>
        <begin position="26"/>
        <end position="45"/>
    </location>
</feature>
<comment type="caution">
    <text evidence="6">The sequence shown here is derived from an EMBL/GenBank/DDBJ whole genome shotgun (WGS) entry which is preliminary data.</text>
</comment>
<proteinExistence type="predicted"/>
<dbReference type="InterPro" id="IPR007300">
    <property type="entry name" value="CidB/LrgB"/>
</dbReference>
<comment type="subcellular location">
    <subcellularLocation>
        <location evidence="1">Membrane</location>
        <topology evidence="1">Multi-pass membrane protein</topology>
    </subcellularLocation>
</comment>
<dbReference type="EMBL" id="JBHSCR010000003">
    <property type="protein sequence ID" value="MFC4347609.1"/>
    <property type="molecule type" value="Genomic_DNA"/>
</dbReference>
<evidence type="ECO:0000313" key="6">
    <source>
        <dbReference type="EMBL" id="MFC4347609.1"/>
    </source>
</evidence>
<feature type="transmembrane region" description="Helical" evidence="5">
    <location>
        <begin position="199"/>
        <end position="220"/>
    </location>
</feature>
<evidence type="ECO:0000256" key="5">
    <source>
        <dbReference type="SAM" id="Phobius"/>
    </source>
</evidence>
<feature type="transmembrane region" description="Helical" evidence="5">
    <location>
        <begin position="87"/>
        <end position="109"/>
    </location>
</feature>
<dbReference type="Pfam" id="PF04172">
    <property type="entry name" value="LrgB"/>
    <property type="match status" value="1"/>
</dbReference>
<dbReference type="PANTHER" id="PTHR30249">
    <property type="entry name" value="PUTATIVE SEROTONIN TRANSPORTER"/>
    <property type="match status" value="1"/>
</dbReference>
<name>A0ABV8U9V0_9PROT</name>
<evidence type="ECO:0000256" key="3">
    <source>
        <dbReference type="ARBA" id="ARBA00022989"/>
    </source>
</evidence>
<sequence length="221" mass="22153">MIIWPALTIALFLIADRLYERLGHRAYAHPILLPSVVLIGWFSLLGADLPAYQAATNGFGLLLAAAVVGLAVPLYRSWGAVKANKHAVLAAVAGGSVAGVLSALAPAIILQAPPELVASLSTKSITTPLAVTVVGSIGGVASIAAAVVVVTGLFAALVGPWLLRALGVDDDVATGLALGTAGHAIGTAEAVRRSDTMGAAAAFAMTVNGLATAILLPLVWG</sequence>
<keyword evidence="7" id="KW-1185">Reference proteome</keyword>
<gene>
    <name evidence="6" type="ORF">ACFO5Q_07095</name>
</gene>
<feature type="transmembrane region" description="Helical" evidence="5">
    <location>
        <begin position="129"/>
        <end position="158"/>
    </location>
</feature>
<protein>
    <submittedName>
        <fullName evidence="6">LrgB family protein</fullName>
    </submittedName>
</protein>
<keyword evidence="4 5" id="KW-0472">Membrane</keyword>